<dbReference type="Gene3D" id="1.10.260.40">
    <property type="entry name" value="lambda repressor-like DNA-binding domains"/>
    <property type="match status" value="1"/>
</dbReference>
<organism evidence="2">
    <name type="scientific">hydrothermal vent metagenome</name>
    <dbReference type="NCBI Taxonomy" id="652676"/>
    <lineage>
        <taxon>unclassified sequences</taxon>
        <taxon>metagenomes</taxon>
        <taxon>ecological metagenomes</taxon>
    </lineage>
</organism>
<dbReference type="InterPro" id="IPR001387">
    <property type="entry name" value="Cro/C1-type_HTH"/>
</dbReference>
<accession>A0A1W1E981</accession>
<dbReference type="AlphaFoldDB" id="A0A1W1E981"/>
<evidence type="ECO:0000259" key="1">
    <source>
        <dbReference type="PROSITE" id="PS50943"/>
    </source>
</evidence>
<dbReference type="InterPro" id="IPR010982">
    <property type="entry name" value="Lambda_DNA-bd_dom_sf"/>
</dbReference>
<dbReference type="SUPFAM" id="SSF47413">
    <property type="entry name" value="lambda repressor-like DNA-binding domains"/>
    <property type="match status" value="1"/>
</dbReference>
<name>A0A1W1E981_9ZZZZ</name>
<sequence length="100" mass="11604">MDSFDFYTPGEIQRTLGAKIRDVRKAYGWTQKEMAKKASIPLSTYARFEQLGEGSMRDFAKILVVFRRGAEIEILLNVASKEESPIDAYRNLSKKKRRRE</sequence>
<protein>
    <recommendedName>
        <fullName evidence="1">HTH cro/C1-type domain-containing protein</fullName>
    </recommendedName>
</protein>
<dbReference type="SMART" id="SM00530">
    <property type="entry name" value="HTH_XRE"/>
    <property type="match status" value="1"/>
</dbReference>
<dbReference type="Pfam" id="PF01381">
    <property type="entry name" value="HTH_3"/>
    <property type="match status" value="1"/>
</dbReference>
<dbReference type="GO" id="GO:0003677">
    <property type="term" value="F:DNA binding"/>
    <property type="evidence" value="ECO:0007669"/>
    <property type="project" value="InterPro"/>
</dbReference>
<dbReference type="CDD" id="cd00093">
    <property type="entry name" value="HTH_XRE"/>
    <property type="match status" value="1"/>
</dbReference>
<dbReference type="EMBL" id="FPIB01000017">
    <property type="protein sequence ID" value="SFV90513.1"/>
    <property type="molecule type" value="Genomic_DNA"/>
</dbReference>
<evidence type="ECO:0000313" key="2">
    <source>
        <dbReference type="EMBL" id="SFV90513.1"/>
    </source>
</evidence>
<gene>
    <name evidence="2" type="ORF">MNB_SV-4-838</name>
</gene>
<proteinExistence type="predicted"/>
<dbReference type="PROSITE" id="PS50943">
    <property type="entry name" value="HTH_CROC1"/>
    <property type="match status" value="1"/>
</dbReference>
<feature type="domain" description="HTH cro/C1-type" evidence="1">
    <location>
        <begin position="20"/>
        <end position="50"/>
    </location>
</feature>
<reference evidence="2" key="1">
    <citation type="submission" date="2016-10" db="EMBL/GenBank/DDBJ databases">
        <authorList>
            <person name="de Groot N.N."/>
        </authorList>
    </citation>
    <scope>NUCLEOTIDE SEQUENCE</scope>
</reference>